<evidence type="ECO:0000313" key="3">
    <source>
        <dbReference type="Proteomes" id="UP000001217"/>
    </source>
</evidence>
<dbReference type="EMBL" id="CP001233">
    <property type="protein sequence ID" value="ACP05061.1"/>
    <property type="molecule type" value="Genomic_DNA"/>
</dbReference>
<dbReference type="AlphaFoldDB" id="C3LT35"/>
<feature type="region of interest" description="Disordered" evidence="1">
    <location>
        <begin position="1"/>
        <end position="22"/>
    </location>
</feature>
<organism evidence="2 3">
    <name type="scientific">Vibrio cholerae serotype O1 (strain M66-2)</name>
    <dbReference type="NCBI Taxonomy" id="579112"/>
    <lineage>
        <taxon>Bacteria</taxon>
        <taxon>Pseudomonadati</taxon>
        <taxon>Pseudomonadota</taxon>
        <taxon>Gammaproteobacteria</taxon>
        <taxon>Vibrionales</taxon>
        <taxon>Vibrionaceae</taxon>
        <taxon>Vibrio</taxon>
    </lineage>
</organism>
<sequence length="36" mass="4073">MFGAAAREHLSESPYAKTRYGMERNKNAANKLCDLK</sequence>
<reference evidence="2 3" key="1">
    <citation type="journal article" date="2008" name="PLoS ONE">
        <title>A recalibrated molecular clock and independent origins for the cholera pandemic clones.</title>
        <authorList>
            <person name="Feng L."/>
            <person name="Reeves P.R."/>
            <person name="Lan R."/>
            <person name="Ren Y."/>
            <person name="Gao C."/>
            <person name="Zhou Z."/>
            <person name="Ren Y."/>
            <person name="Cheng J."/>
            <person name="Wang W."/>
            <person name="Wang J."/>
            <person name="Qian W."/>
            <person name="Li D."/>
            <person name="Wang L."/>
        </authorList>
    </citation>
    <scope>NUCLEOTIDE SEQUENCE [LARGE SCALE GENOMIC DNA]</scope>
    <source>
        <strain evidence="2 3">M66-2</strain>
    </source>
</reference>
<proteinExistence type="predicted"/>
<accession>C3LT35</accession>
<feature type="compositionally biased region" description="Basic and acidic residues" evidence="1">
    <location>
        <begin position="1"/>
        <end position="11"/>
    </location>
</feature>
<dbReference type="KEGG" id="vcm:VCM66_0740"/>
<dbReference type="HOGENOM" id="CLU_3359115_0_0_6"/>
<protein>
    <submittedName>
        <fullName evidence="2">Uncharacterized protein</fullName>
    </submittedName>
</protein>
<evidence type="ECO:0000256" key="1">
    <source>
        <dbReference type="SAM" id="MobiDB-lite"/>
    </source>
</evidence>
<dbReference type="Proteomes" id="UP000001217">
    <property type="component" value="Chromosome I"/>
</dbReference>
<name>C3LT35_VIBCM</name>
<gene>
    <name evidence="2" type="ordered locus">VCM66_0740</name>
</gene>
<evidence type="ECO:0000313" key="2">
    <source>
        <dbReference type="EMBL" id="ACP05061.1"/>
    </source>
</evidence>